<evidence type="ECO:0000259" key="21">
    <source>
        <dbReference type="PROSITE" id="PS50172"/>
    </source>
</evidence>
<evidence type="ECO:0000256" key="3">
    <source>
        <dbReference type="ARBA" id="ARBA00007572"/>
    </source>
</evidence>
<dbReference type="EMBL" id="GIBP01000418">
    <property type="protein sequence ID" value="NDV29387.1"/>
    <property type="molecule type" value="Transcribed_RNA"/>
</dbReference>
<dbReference type="SUPFAM" id="SSF117018">
    <property type="entry name" value="ATP-dependent DNA ligase DNA-binding domain"/>
    <property type="match status" value="1"/>
</dbReference>
<dbReference type="Pfam" id="PF04675">
    <property type="entry name" value="DNA_ligase_A_N"/>
    <property type="match status" value="1"/>
</dbReference>
<comment type="similarity">
    <text evidence="3 19">Belongs to the ATP-dependent DNA ligase family.</text>
</comment>
<evidence type="ECO:0000256" key="12">
    <source>
        <dbReference type="ARBA" id="ARBA00022842"/>
    </source>
</evidence>
<dbReference type="InterPro" id="IPR036420">
    <property type="entry name" value="BRCT_dom_sf"/>
</dbReference>
<dbReference type="SUPFAM" id="SSF56091">
    <property type="entry name" value="DNA ligase/mRNA capping enzyme, catalytic domain"/>
    <property type="match status" value="1"/>
</dbReference>
<dbReference type="InterPro" id="IPR000977">
    <property type="entry name" value="DNA_ligase_ATP-dep"/>
</dbReference>
<accession>A0A6B2KXJ9</accession>
<dbReference type="SMART" id="SM00292">
    <property type="entry name" value="BRCT"/>
    <property type="match status" value="1"/>
</dbReference>
<name>A0A6B2KXJ9_9EUKA</name>
<dbReference type="GO" id="GO:0006303">
    <property type="term" value="P:double-strand break repair via nonhomologous end joining"/>
    <property type="evidence" value="ECO:0007669"/>
    <property type="project" value="TreeGrafter"/>
</dbReference>
<evidence type="ECO:0000256" key="13">
    <source>
        <dbReference type="ARBA" id="ARBA00023172"/>
    </source>
</evidence>
<dbReference type="PROSITE" id="PS00333">
    <property type="entry name" value="DNA_LIGASE_A2"/>
    <property type="match status" value="1"/>
</dbReference>
<evidence type="ECO:0000256" key="14">
    <source>
        <dbReference type="ARBA" id="ARBA00023204"/>
    </source>
</evidence>
<keyword evidence="13" id="KW-0233">DNA recombination</keyword>
<dbReference type="GO" id="GO:0006310">
    <property type="term" value="P:DNA recombination"/>
    <property type="evidence" value="ECO:0007669"/>
    <property type="project" value="UniProtKB-KW"/>
</dbReference>
<dbReference type="GO" id="GO:0071897">
    <property type="term" value="P:DNA biosynthetic process"/>
    <property type="evidence" value="ECO:0007669"/>
    <property type="project" value="InterPro"/>
</dbReference>
<dbReference type="GO" id="GO:0003677">
    <property type="term" value="F:DNA binding"/>
    <property type="evidence" value="ECO:0007669"/>
    <property type="project" value="InterPro"/>
</dbReference>
<evidence type="ECO:0000256" key="10">
    <source>
        <dbReference type="ARBA" id="ARBA00022763"/>
    </source>
</evidence>
<dbReference type="InterPro" id="IPR012309">
    <property type="entry name" value="DNA_ligase_ATP-dep_C"/>
</dbReference>
<evidence type="ECO:0000256" key="2">
    <source>
        <dbReference type="ARBA" id="ARBA00004123"/>
    </source>
</evidence>
<proteinExistence type="inferred from homology"/>
<evidence type="ECO:0000256" key="11">
    <source>
        <dbReference type="ARBA" id="ARBA00022840"/>
    </source>
</evidence>
<dbReference type="InterPro" id="IPR012340">
    <property type="entry name" value="NA-bd_OB-fold"/>
</dbReference>
<evidence type="ECO:0000256" key="1">
    <source>
        <dbReference type="ARBA" id="ARBA00001946"/>
    </source>
</evidence>
<feature type="domain" description="ATP-dependent DNA ligase family profile" evidence="20">
    <location>
        <begin position="291"/>
        <end position="428"/>
    </location>
</feature>
<dbReference type="GO" id="GO:0046872">
    <property type="term" value="F:metal ion binding"/>
    <property type="evidence" value="ECO:0007669"/>
    <property type="project" value="UniProtKB-KW"/>
</dbReference>
<dbReference type="InterPro" id="IPR029710">
    <property type="entry name" value="LIG4"/>
</dbReference>
<dbReference type="SUPFAM" id="SSF52113">
    <property type="entry name" value="BRCT domain"/>
    <property type="match status" value="2"/>
</dbReference>
<dbReference type="AlphaFoldDB" id="A0A6B2KXJ9"/>
<dbReference type="InterPro" id="IPR012308">
    <property type="entry name" value="DNA_ligase_ATP-dep_N"/>
</dbReference>
<reference evidence="22" key="1">
    <citation type="journal article" date="2020" name="J. Eukaryot. Microbiol.">
        <title>De novo Sequencing, Assembly and Annotation of the Transcriptome for the Free-Living Testate Amoeba Arcella intermedia.</title>
        <authorList>
            <person name="Ribeiro G.M."/>
            <person name="Porfirio-Sousa A.L."/>
            <person name="Maurer-Alcala X.X."/>
            <person name="Katz L.A."/>
            <person name="Lahr D.J.G."/>
        </authorList>
    </citation>
    <scope>NUCLEOTIDE SEQUENCE</scope>
</reference>
<evidence type="ECO:0000256" key="19">
    <source>
        <dbReference type="RuleBase" id="RU004196"/>
    </source>
</evidence>
<dbReference type="InterPro" id="IPR044125">
    <property type="entry name" value="Adenylation_DNA_ligase_IV"/>
</dbReference>
<dbReference type="SUPFAM" id="SSF50249">
    <property type="entry name" value="Nucleic acid-binding proteins"/>
    <property type="match status" value="1"/>
</dbReference>
<evidence type="ECO:0000256" key="5">
    <source>
        <dbReference type="ARBA" id="ARBA00022073"/>
    </source>
</evidence>
<dbReference type="Pfam" id="PF11411">
    <property type="entry name" value="DNA_ligase_IV"/>
    <property type="match status" value="1"/>
</dbReference>
<feature type="domain" description="BRCT" evidence="21">
    <location>
        <begin position="590"/>
        <end position="679"/>
    </location>
</feature>
<dbReference type="Pfam" id="PF00533">
    <property type="entry name" value="BRCT"/>
    <property type="match status" value="2"/>
</dbReference>
<evidence type="ECO:0000256" key="9">
    <source>
        <dbReference type="ARBA" id="ARBA00022741"/>
    </source>
</evidence>
<dbReference type="CDD" id="cd07968">
    <property type="entry name" value="OBF_DNA_ligase_IV"/>
    <property type="match status" value="1"/>
</dbReference>
<evidence type="ECO:0000313" key="22">
    <source>
        <dbReference type="EMBL" id="NDV29387.1"/>
    </source>
</evidence>
<dbReference type="CDD" id="cd17722">
    <property type="entry name" value="BRCT_DNA_ligase_IV_rpt1"/>
    <property type="match status" value="1"/>
</dbReference>
<keyword evidence="14" id="KW-0234">DNA repair</keyword>
<dbReference type="PROSITE" id="PS50172">
    <property type="entry name" value="BRCT"/>
    <property type="match status" value="2"/>
</dbReference>
<comment type="cofactor">
    <cofactor evidence="1">
        <name>Mg(2+)</name>
        <dbReference type="ChEBI" id="CHEBI:18420"/>
    </cofactor>
</comment>
<evidence type="ECO:0000256" key="8">
    <source>
        <dbReference type="ARBA" id="ARBA00022737"/>
    </source>
</evidence>
<organism evidence="22">
    <name type="scientific">Arcella intermedia</name>
    <dbReference type="NCBI Taxonomy" id="1963864"/>
    <lineage>
        <taxon>Eukaryota</taxon>
        <taxon>Amoebozoa</taxon>
        <taxon>Tubulinea</taxon>
        <taxon>Elardia</taxon>
        <taxon>Arcellinida</taxon>
        <taxon>Sphaerothecina</taxon>
        <taxon>Arcellidae</taxon>
        <taxon>Arcella</taxon>
    </lineage>
</organism>
<dbReference type="Gene3D" id="1.10.3260.10">
    <property type="entry name" value="DNA ligase, ATP-dependent, N-terminal domain"/>
    <property type="match status" value="1"/>
</dbReference>
<evidence type="ECO:0000256" key="18">
    <source>
        <dbReference type="ARBA" id="ARBA00034003"/>
    </source>
</evidence>
<evidence type="ECO:0000256" key="6">
    <source>
        <dbReference type="ARBA" id="ARBA00022598"/>
    </source>
</evidence>
<evidence type="ECO:0000256" key="7">
    <source>
        <dbReference type="ARBA" id="ARBA00022723"/>
    </source>
</evidence>
<dbReference type="PANTHER" id="PTHR45997:SF1">
    <property type="entry name" value="DNA LIGASE 4"/>
    <property type="match status" value="1"/>
</dbReference>
<keyword evidence="11" id="KW-0067">ATP-binding</keyword>
<dbReference type="InterPro" id="IPR036599">
    <property type="entry name" value="DNA_ligase_N_sf"/>
</dbReference>
<dbReference type="PROSITE" id="PS50160">
    <property type="entry name" value="DNA_LIGASE_A3"/>
    <property type="match status" value="1"/>
</dbReference>
<dbReference type="InterPro" id="IPR012310">
    <property type="entry name" value="DNA_ligase_ATP-dep_cent"/>
</dbReference>
<dbReference type="CDD" id="cd07903">
    <property type="entry name" value="Adenylation_DNA_ligase_IV"/>
    <property type="match status" value="1"/>
</dbReference>
<dbReference type="NCBIfam" id="TIGR00574">
    <property type="entry name" value="dnl1"/>
    <property type="match status" value="1"/>
</dbReference>
<evidence type="ECO:0000259" key="20">
    <source>
        <dbReference type="PROSITE" id="PS50160"/>
    </source>
</evidence>
<dbReference type="PANTHER" id="PTHR45997">
    <property type="entry name" value="DNA LIGASE 4"/>
    <property type="match status" value="1"/>
</dbReference>
<evidence type="ECO:0000256" key="4">
    <source>
        <dbReference type="ARBA" id="ARBA00012727"/>
    </source>
</evidence>
<dbReference type="Pfam" id="PF01068">
    <property type="entry name" value="DNA_ligase_A_M"/>
    <property type="match status" value="1"/>
</dbReference>
<dbReference type="EC" id="6.5.1.1" evidence="4"/>
<sequence>MMRLLLPQLDRERQTYGLKETMLGKYYVKILNIAPTSEDAVRLLNWRRPTKTVSGQIEGGDFGMAVYMSLLNRCPEKGSFTIAEINNSLDQLTSATEKKDRSTILQSILRRTTVIEQKWLVRIIIKELKIGISEKSILNYYHEDAIDLYNVTSNLKKVCEVLKDPEVRISSESVGLFHPIKPMLGSRHLPEQVVKLMEGHQFVIETKYDGERLQVHKDGDNIKFYSRNANDITPIYGEKLIPHILQYVKVGQCILDGELLVWDSITEKFEQFGKLKTFAKYDDGKRALDIGSNYGKQLCYMVFDLLYVNGKQIMDLTLRQRVALLKRCIPTPKEKILEIAPQKQVETTTHIIEALDNAILNGDEGIVVKNLDSVYKPNERKEKWIKLKPEYLEGVGDTLDLLILGGYYGAGVGRRGGTISHFLLGVQKGPNLYYSVARVGSGYSDEELKELQAALAPYWNNYNNHNPPSFFMLADQCKDKPNIWIEPKFSKVLEVKAAQIVTSDKYKAGYTLRFPRVVKIRNDKNYMQCMTMDELVSMSKIFEGRLTKRNFNEKEKNENEVKEKKKRIIPKKLYAVASNFKAADTSNIKVEREIFGQMEFCVMNGDNDFSKEELEILIHQYGGSTTQYPTKDTYAVIAAKETLKVKNIQQKGDIDIIKTKWILDCIGRESLVSLEPRYMIHTSPKTQSVFENDIDQFGDSFTTMSTVESLRELFKNISDNEHKKMQNSQQSIQEELSPPPKKQKIEVKELTQHYLKKPFWSIFYDHVFYLDRYDPVGSGTLIPYSSLELCEKILTFYDAEMSPQLTSRVTHIIIDTNEQNNERYKQILEWKSNLPKSKRVFVVYASWVLESAMKRNDLDELDFQVDLKSLIS</sequence>
<feature type="domain" description="BRCT" evidence="21">
    <location>
        <begin position="758"/>
        <end position="865"/>
    </location>
</feature>
<dbReference type="GO" id="GO:0005524">
    <property type="term" value="F:ATP binding"/>
    <property type="evidence" value="ECO:0007669"/>
    <property type="project" value="UniProtKB-KW"/>
</dbReference>
<comment type="catalytic activity">
    <reaction evidence="18">
        <text>ATP + (deoxyribonucleotide)n-3'-hydroxyl + 5'-phospho-(deoxyribonucleotide)m = (deoxyribonucleotide)n+m + AMP + diphosphate.</text>
        <dbReference type="EC" id="6.5.1.1"/>
    </reaction>
</comment>
<protein>
    <recommendedName>
        <fullName evidence="5">DNA ligase 4</fullName>
        <ecNumber evidence="4">6.5.1.1</ecNumber>
    </recommendedName>
    <alternativeName>
        <fullName evidence="17">DNA ligase IV</fullName>
    </alternativeName>
    <alternativeName>
        <fullName evidence="16">Polydeoxyribonucleotide synthase [ATP] 4</fullName>
    </alternativeName>
</protein>
<dbReference type="GO" id="GO:0006297">
    <property type="term" value="P:nucleotide-excision repair, DNA gap filling"/>
    <property type="evidence" value="ECO:0007669"/>
    <property type="project" value="TreeGrafter"/>
</dbReference>
<dbReference type="GO" id="GO:0032807">
    <property type="term" value="C:DNA ligase IV complex"/>
    <property type="evidence" value="ECO:0007669"/>
    <property type="project" value="TreeGrafter"/>
</dbReference>
<dbReference type="Gene3D" id="3.30.470.30">
    <property type="entry name" value="DNA ligase/mRNA capping enzyme"/>
    <property type="match status" value="1"/>
</dbReference>
<evidence type="ECO:0000256" key="15">
    <source>
        <dbReference type="ARBA" id="ARBA00023242"/>
    </source>
</evidence>
<dbReference type="InterPro" id="IPR021536">
    <property type="entry name" value="DNA_ligase_IV_dom"/>
</dbReference>
<dbReference type="InterPro" id="IPR001357">
    <property type="entry name" value="BRCT_dom"/>
</dbReference>
<keyword evidence="6" id="KW-0436">Ligase</keyword>
<dbReference type="Pfam" id="PF04679">
    <property type="entry name" value="DNA_ligase_A_C"/>
    <property type="match status" value="1"/>
</dbReference>
<comment type="subcellular location">
    <subcellularLocation>
        <location evidence="2">Nucleus</location>
    </subcellularLocation>
</comment>
<keyword evidence="10" id="KW-0227">DNA damage</keyword>
<keyword evidence="8" id="KW-0677">Repeat</keyword>
<dbReference type="GO" id="GO:0003910">
    <property type="term" value="F:DNA ligase (ATP) activity"/>
    <property type="evidence" value="ECO:0007669"/>
    <property type="project" value="UniProtKB-EC"/>
</dbReference>
<evidence type="ECO:0000256" key="17">
    <source>
        <dbReference type="ARBA" id="ARBA00031942"/>
    </source>
</evidence>
<dbReference type="Gene3D" id="3.40.50.10190">
    <property type="entry name" value="BRCT domain"/>
    <property type="match status" value="2"/>
</dbReference>
<keyword evidence="12" id="KW-0460">Magnesium</keyword>
<keyword evidence="7" id="KW-0479">Metal-binding</keyword>
<dbReference type="InterPro" id="IPR016059">
    <property type="entry name" value="DNA_ligase_ATP-dep_CS"/>
</dbReference>
<keyword evidence="15" id="KW-0539">Nucleus</keyword>
<dbReference type="Gene3D" id="2.40.50.140">
    <property type="entry name" value="Nucleic acid-binding proteins"/>
    <property type="match status" value="1"/>
</dbReference>
<keyword evidence="9" id="KW-0547">Nucleotide-binding</keyword>
<evidence type="ECO:0000256" key="16">
    <source>
        <dbReference type="ARBA" id="ARBA00030676"/>
    </source>
</evidence>